<accession>A0A4Y8IRW5</accession>
<keyword evidence="1" id="KW-0812">Transmembrane</keyword>
<gene>
    <name evidence="2" type="ORF">E3U55_05870</name>
</gene>
<name>A0A4Y8IRW5_9BACI</name>
<dbReference type="InterPro" id="IPR025620">
    <property type="entry name" value="YlaH"/>
</dbReference>
<sequence>MSEQNNQTLEDQFYLPIEKYFLIEIGGVQGFWLLFLTVVALAIITYKLGFAKDLPLLKSLIVYIILGFGCFILVLFSIGGLPIAEVLVITSIVLAIYRYRLHKERRTES</sequence>
<dbReference type="RefSeq" id="WP_134339432.1">
    <property type="nucleotide sequence ID" value="NZ_SOPW01000004.1"/>
</dbReference>
<proteinExistence type="predicted"/>
<dbReference type="Proteomes" id="UP000297975">
    <property type="component" value="Unassembled WGS sequence"/>
</dbReference>
<keyword evidence="3" id="KW-1185">Reference proteome</keyword>
<feature type="transmembrane region" description="Helical" evidence="1">
    <location>
        <begin position="20"/>
        <end position="44"/>
    </location>
</feature>
<organism evidence="2 3">
    <name type="scientific">Filobacillus milosensis</name>
    <dbReference type="NCBI Taxonomy" id="94137"/>
    <lineage>
        <taxon>Bacteria</taxon>
        <taxon>Bacillati</taxon>
        <taxon>Bacillota</taxon>
        <taxon>Bacilli</taxon>
        <taxon>Bacillales</taxon>
        <taxon>Bacillaceae</taxon>
        <taxon>Filobacillus</taxon>
    </lineage>
</organism>
<feature type="transmembrane region" description="Helical" evidence="1">
    <location>
        <begin position="56"/>
        <end position="76"/>
    </location>
</feature>
<keyword evidence="1" id="KW-0472">Membrane</keyword>
<reference evidence="2 3" key="1">
    <citation type="submission" date="2019-03" db="EMBL/GenBank/DDBJ databases">
        <authorList>
            <person name="He R.-H."/>
        </authorList>
    </citation>
    <scope>NUCLEOTIDE SEQUENCE [LARGE SCALE GENOMIC DNA]</scope>
    <source>
        <strain evidence="3">SH 714</strain>
    </source>
</reference>
<evidence type="ECO:0000313" key="3">
    <source>
        <dbReference type="Proteomes" id="UP000297975"/>
    </source>
</evidence>
<evidence type="ECO:0000256" key="1">
    <source>
        <dbReference type="SAM" id="Phobius"/>
    </source>
</evidence>
<evidence type="ECO:0000313" key="2">
    <source>
        <dbReference type="EMBL" id="TFB23342.1"/>
    </source>
</evidence>
<protein>
    <recommendedName>
        <fullName evidence="4">YlaH-like family protein</fullName>
    </recommendedName>
</protein>
<evidence type="ECO:0008006" key="4">
    <source>
        <dbReference type="Google" id="ProtNLM"/>
    </source>
</evidence>
<keyword evidence="1" id="KW-1133">Transmembrane helix</keyword>
<dbReference type="AlphaFoldDB" id="A0A4Y8IRW5"/>
<dbReference type="OrthoDB" id="2680377at2"/>
<comment type="caution">
    <text evidence="2">The sequence shown here is derived from an EMBL/GenBank/DDBJ whole genome shotgun (WGS) entry which is preliminary data.</text>
</comment>
<dbReference type="Pfam" id="PF14036">
    <property type="entry name" value="YlaH"/>
    <property type="match status" value="1"/>
</dbReference>
<dbReference type="EMBL" id="SOPW01000004">
    <property type="protein sequence ID" value="TFB23342.1"/>
    <property type="molecule type" value="Genomic_DNA"/>
</dbReference>